<feature type="compositionally biased region" description="Polar residues" evidence="1">
    <location>
        <begin position="180"/>
        <end position="192"/>
    </location>
</feature>
<accession>A0A1G4AWS6</accession>
<dbReference type="RefSeq" id="XP_022470783.1">
    <property type="nucleotide sequence ID" value="XM_022622743.1"/>
</dbReference>
<protein>
    <recommendedName>
        <fullName evidence="4">SET domain-containing protein</fullName>
    </recommendedName>
</protein>
<feature type="compositionally biased region" description="Acidic residues" evidence="1">
    <location>
        <begin position="124"/>
        <end position="144"/>
    </location>
</feature>
<dbReference type="OrthoDB" id="4845567at2759"/>
<sequence>MAHDRMKAIHHTILCDFMNNIGFMVLGNHHIPIDPRELRPFSDPDGNVAFVGYVNYTIATFRATKPISAGEEIRMCRPSYICRCPLCSVPPPPLAALPLDPATGSAASVANVDGEEHREHDGHEDDDDSEEDDEDEESEENEGTDVEHLKESKGKAKANDTDTNSHNGEGSSRFKDDIQIRSQAQEADSDSITPAPPALEPAEPKTLDPLRMNPTSQFTGNQQQKKAAESNSGGDTQHVEDVANNDGTGSTKGKETTQDKKPSRRARLKEVWKRAFGKSDKPEGGHHEVSHNKDNQTEDRRIEDNRPGVKRPGMSDR</sequence>
<organism evidence="2 3">
    <name type="scientific">Colletotrichum orchidophilum</name>
    <dbReference type="NCBI Taxonomy" id="1209926"/>
    <lineage>
        <taxon>Eukaryota</taxon>
        <taxon>Fungi</taxon>
        <taxon>Dikarya</taxon>
        <taxon>Ascomycota</taxon>
        <taxon>Pezizomycotina</taxon>
        <taxon>Sordariomycetes</taxon>
        <taxon>Hypocreomycetidae</taxon>
        <taxon>Glomerellales</taxon>
        <taxon>Glomerellaceae</taxon>
        <taxon>Colletotrichum</taxon>
    </lineage>
</organism>
<feature type="compositionally biased region" description="Basic and acidic residues" evidence="1">
    <location>
        <begin position="114"/>
        <end position="123"/>
    </location>
</feature>
<name>A0A1G4AWS6_9PEZI</name>
<gene>
    <name evidence="2" type="ORF">CORC01_11117</name>
</gene>
<dbReference type="EMBL" id="MJBS01000116">
    <property type="protein sequence ID" value="OHE93618.1"/>
    <property type="molecule type" value="Genomic_DNA"/>
</dbReference>
<comment type="caution">
    <text evidence="2">The sequence shown here is derived from an EMBL/GenBank/DDBJ whole genome shotgun (WGS) entry which is preliminary data.</text>
</comment>
<evidence type="ECO:0000313" key="2">
    <source>
        <dbReference type="EMBL" id="OHE93618.1"/>
    </source>
</evidence>
<dbReference type="Proteomes" id="UP000176998">
    <property type="component" value="Unassembled WGS sequence"/>
</dbReference>
<reference evidence="2 3" key="1">
    <citation type="submission" date="2016-09" db="EMBL/GenBank/DDBJ databases">
        <authorList>
            <person name="Capua I."/>
            <person name="De Benedictis P."/>
            <person name="Joannis T."/>
            <person name="Lombin L.H."/>
            <person name="Cattoli G."/>
        </authorList>
    </citation>
    <scope>NUCLEOTIDE SEQUENCE [LARGE SCALE GENOMIC DNA]</scope>
    <source>
        <strain evidence="2 3">IMI 309357</strain>
    </source>
</reference>
<keyword evidence="3" id="KW-1185">Reference proteome</keyword>
<feature type="compositionally biased region" description="Basic and acidic residues" evidence="1">
    <location>
        <begin position="145"/>
        <end position="160"/>
    </location>
</feature>
<evidence type="ECO:0000256" key="1">
    <source>
        <dbReference type="SAM" id="MobiDB-lite"/>
    </source>
</evidence>
<evidence type="ECO:0008006" key="4">
    <source>
        <dbReference type="Google" id="ProtNLM"/>
    </source>
</evidence>
<dbReference type="GeneID" id="34564253"/>
<feature type="region of interest" description="Disordered" evidence="1">
    <location>
        <begin position="98"/>
        <end position="317"/>
    </location>
</feature>
<feature type="compositionally biased region" description="Polar residues" evidence="1">
    <location>
        <begin position="161"/>
        <end position="170"/>
    </location>
</feature>
<feature type="compositionally biased region" description="Basic and acidic residues" evidence="1">
    <location>
        <begin position="268"/>
        <end position="317"/>
    </location>
</feature>
<feature type="compositionally biased region" description="Polar residues" evidence="1">
    <location>
        <begin position="213"/>
        <end position="235"/>
    </location>
</feature>
<evidence type="ECO:0000313" key="3">
    <source>
        <dbReference type="Proteomes" id="UP000176998"/>
    </source>
</evidence>
<dbReference type="AlphaFoldDB" id="A0A1G4AWS6"/>
<feature type="compositionally biased region" description="Basic and acidic residues" evidence="1">
    <location>
        <begin position="252"/>
        <end position="261"/>
    </location>
</feature>
<proteinExistence type="predicted"/>